<evidence type="ECO:0000313" key="2">
    <source>
        <dbReference type="Proteomes" id="UP000827872"/>
    </source>
</evidence>
<protein>
    <submittedName>
        <fullName evidence="1">Uncharacterized protein</fullName>
    </submittedName>
</protein>
<sequence length="99" mass="11804">MFSWTSLVVEFIIPLKETFDKLLLHFYHREEGIWIICLQYQNILVFLLYFSPLDHLFCLQFISDSWKKEALGPHNVDFILLLSLVNRFFQAEVGSSRFS</sequence>
<evidence type="ECO:0000313" key="1">
    <source>
        <dbReference type="EMBL" id="KAH7991517.1"/>
    </source>
</evidence>
<reference evidence="1" key="1">
    <citation type="submission" date="2021-08" db="EMBL/GenBank/DDBJ databases">
        <title>The first chromosome-level gecko genome reveals the dynamic sex chromosomes of Neotropical dwarf geckos (Sphaerodactylidae: Sphaerodactylus).</title>
        <authorList>
            <person name="Pinto B.J."/>
            <person name="Keating S.E."/>
            <person name="Gamble T."/>
        </authorList>
    </citation>
    <scope>NUCLEOTIDE SEQUENCE</scope>
    <source>
        <strain evidence="1">TG3544</strain>
    </source>
</reference>
<keyword evidence="2" id="KW-1185">Reference proteome</keyword>
<proteinExistence type="predicted"/>
<dbReference type="Proteomes" id="UP000827872">
    <property type="component" value="Linkage Group LG03"/>
</dbReference>
<gene>
    <name evidence="1" type="ORF">K3G42_006943</name>
</gene>
<name>A0ACB8EGP5_9SAUR</name>
<organism evidence="1 2">
    <name type="scientific">Sphaerodactylus townsendi</name>
    <dbReference type="NCBI Taxonomy" id="933632"/>
    <lineage>
        <taxon>Eukaryota</taxon>
        <taxon>Metazoa</taxon>
        <taxon>Chordata</taxon>
        <taxon>Craniata</taxon>
        <taxon>Vertebrata</taxon>
        <taxon>Euteleostomi</taxon>
        <taxon>Lepidosauria</taxon>
        <taxon>Squamata</taxon>
        <taxon>Bifurcata</taxon>
        <taxon>Gekkota</taxon>
        <taxon>Sphaerodactylidae</taxon>
        <taxon>Sphaerodactylus</taxon>
    </lineage>
</organism>
<comment type="caution">
    <text evidence="1">The sequence shown here is derived from an EMBL/GenBank/DDBJ whole genome shotgun (WGS) entry which is preliminary data.</text>
</comment>
<accession>A0ACB8EGP5</accession>
<dbReference type="EMBL" id="CM037616">
    <property type="protein sequence ID" value="KAH7991517.1"/>
    <property type="molecule type" value="Genomic_DNA"/>
</dbReference>